<keyword evidence="8" id="KW-0812">Transmembrane</keyword>
<dbReference type="GO" id="GO:0005975">
    <property type="term" value="P:carbohydrate metabolic process"/>
    <property type="evidence" value="ECO:0007669"/>
    <property type="project" value="InterPro"/>
</dbReference>
<keyword evidence="8" id="KW-0472">Membrane</keyword>
<feature type="transmembrane region" description="Helical" evidence="8">
    <location>
        <begin position="30"/>
        <end position="56"/>
    </location>
</feature>
<evidence type="ECO:0000256" key="1">
    <source>
        <dbReference type="ARBA" id="ARBA00001946"/>
    </source>
</evidence>
<feature type="region of interest" description="Disordered" evidence="7">
    <location>
        <begin position="1"/>
        <end position="22"/>
    </location>
</feature>
<keyword evidence="4" id="KW-0460">Magnesium</keyword>
<evidence type="ECO:0000256" key="4">
    <source>
        <dbReference type="ARBA" id="ARBA00022842"/>
    </source>
</evidence>
<evidence type="ECO:0000256" key="7">
    <source>
        <dbReference type="SAM" id="MobiDB-lite"/>
    </source>
</evidence>
<proteinExistence type="inferred from homology"/>
<dbReference type="EMBL" id="QGNW01001307">
    <property type="protein sequence ID" value="RVW46103.1"/>
    <property type="molecule type" value="Genomic_DNA"/>
</dbReference>
<gene>
    <name evidence="10" type="primary">PGMP_0</name>
    <name evidence="10" type="ORF">CK203_076254</name>
</gene>
<feature type="domain" description="Alpha-D-phosphohexomutase alpha/beta/alpha" evidence="9">
    <location>
        <begin position="288"/>
        <end position="352"/>
    </location>
</feature>
<evidence type="ECO:0000256" key="2">
    <source>
        <dbReference type="ARBA" id="ARBA00010231"/>
    </source>
</evidence>
<comment type="caution">
    <text evidence="10">The sequence shown here is derived from an EMBL/GenBank/DDBJ whole genome shotgun (WGS) entry which is preliminary data.</text>
</comment>
<keyword evidence="8" id="KW-1133">Transmembrane helix</keyword>
<evidence type="ECO:0000313" key="10">
    <source>
        <dbReference type="EMBL" id="RVW46103.1"/>
    </source>
</evidence>
<evidence type="ECO:0000256" key="3">
    <source>
        <dbReference type="ARBA" id="ARBA00022723"/>
    </source>
</evidence>
<dbReference type="InterPro" id="IPR005844">
    <property type="entry name" value="A-D-PHexomutase_a/b/a-I"/>
</dbReference>
<comment type="cofactor">
    <cofactor evidence="1">
        <name>Mg(2+)</name>
        <dbReference type="ChEBI" id="CHEBI:18420"/>
    </cofactor>
</comment>
<dbReference type="Gene3D" id="3.40.120.10">
    <property type="entry name" value="Alpha-D-Glucose-1,6-Bisphosphate, subunit A, domain 3"/>
    <property type="match status" value="1"/>
</dbReference>
<dbReference type="GO" id="GO:0004614">
    <property type="term" value="F:phosphoglucomutase activity"/>
    <property type="evidence" value="ECO:0007669"/>
    <property type="project" value="InterPro"/>
</dbReference>
<dbReference type="GO" id="GO:0046872">
    <property type="term" value="F:metal ion binding"/>
    <property type="evidence" value="ECO:0007669"/>
    <property type="project" value="UniProtKB-KW"/>
</dbReference>
<evidence type="ECO:0000313" key="11">
    <source>
        <dbReference type="Proteomes" id="UP000288805"/>
    </source>
</evidence>
<evidence type="ECO:0000259" key="9">
    <source>
        <dbReference type="Pfam" id="PF02878"/>
    </source>
</evidence>
<dbReference type="SUPFAM" id="SSF53738">
    <property type="entry name" value="Phosphoglucomutase, first 3 domains"/>
    <property type="match status" value="1"/>
</dbReference>
<keyword evidence="3" id="KW-0479">Metal-binding</keyword>
<keyword evidence="5" id="KW-0413">Isomerase</keyword>
<comment type="similarity">
    <text evidence="2">Belongs to the phosphohexose mutase family.</text>
</comment>
<dbReference type="AlphaFoldDB" id="A0A438EER4"/>
<name>A0A438EER4_VITVI</name>
<feature type="transmembrane region" description="Helical" evidence="8">
    <location>
        <begin position="141"/>
        <end position="163"/>
    </location>
</feature>
<organism evidence="10 11">
    <name type="scientific">Vitis vinifera</name>
    <name type="common">Grape</name>
    <dbReference type="NCBI Taxonomy" id="29760"/>
    <lineage>
        <taxon>Eukaryota</taxon>
        <taxon>Viridiplantae</taxon>
        <taxon>Streptophyta</taxon>
        <taxon>Embryophyta</taxon>
        <taxon>Tracheophyta</taxon>
        <taxon>Spermatophyta</taxon>
        <taxon>Magnoliopsida</taxon>
        <taxon>eudicotyledons</taxon>
        <taxon>Gunneridae</taxon>
        <taxon>Pentapetalae</taxon>
        <taxon>rosids</taxon>
        <taxon>Vitales</taxon>
        <taxon>Vitaceae</taxon>
        <taxon>Viteae</taxon>
        <taxon>Vitis</taxon>
    </lineage>
</organism>
<dbReference type="Proteomes" id="UP000288805">
    <property type="component" value="Unassembled WGS sequence"/>
</dbReference>
<evidence type="ECO:0000256" key="8">
    <source>
        <dbReference type="SAM" id="Phobius"/>
    </source>
</evidence>
<dbReference type="InterPro" id="IPR016055">
    <property type="entry name" value="A-D-PHexomutase_a/b/a-I/II/III"/>
</dbReference>
<sequence length="353" mass="39388">MLPSSGTSWTSSRSTSSPMLTSKPQQTHSISLFLFNSFFSFLPHLDILYFLLFLAFTHSTAYRLAKGLHLQPPPWQGGSVLCHTSHVARSYRSHPPLQQHAATSSRSKGISEYPWSKGVYNMQPLLFTGWRSCVDKRSLRAVAASVLSPILVLLHSIFFTFSLSKLGNTGKLRKREAKPKKTKSSMAFSLKMDSVFFSTLKLTPLPNASFSSRHFASLSLLSRKFPIRRLSVKASSSAPSTSTANSQTIKIISMPQSRLKAKRLEPAVYERRCLFVSIEFAENLDEKKIVKVFMEENYLANWIQALFNSLPPEDYKDGVLVLGGDGRYFNWEAAQIIIKIAAGNGVGKILVGK</sequence>
<evidence type="ECO:0000256" key="6">
    <source>
        <dbReference type="ARBA" id="ARBA00023277"/>
    </source>
</evidence>
<evidence type="ECO:0000256" key="5">
    <source>
        <dbReference type="ARBA" id="ARBA00023235"/>
    </source>
</evidence>
<dbReference type="PANTHER" id="PTHR22573">
    <property type="entry name" value="PHOSPHOHEXOMUTASE FAMILY MEMBER"/>
    <property type="match status" value="1"/>
</dbReference>
<accession>A0A438EER4</accession>
<dbReference type="Pfam" id="PF02878">
    <property type="entry name" value="PGM_PMM_I"/>
    <property type="match status" value="1"/>
</dbReference>
<dbReference type="InterPro" id="IPR045244">
    <property type="entry name" value="PGM"/>
</dbReference>
<keyword evidence="6" id="KW-0119">Carbohydrate metabolism</keyword>
<protein>
    <submittedName>
        <fullName evidence="10">Phosphoglucomutase, chloroplastic</fullName>
    </submittedName>
</protein>
<dbReference type="PANTHER" id="PTHR22573:SF59">
    <property type="entry name" value="PHOSPHOGLUCOMUTASE, CHLOROPLASTIC"/>
    <property type="match status" value="1"/>
</dbReference>
<reference evidence="10 11" key="1">
    <citation type="journal article" date="2018" name="PLoS Genet.">
        <title>Population sequencing reveals clonal diversity and ancestral inbreeding in the grapevine cultivar Chardonnay.</title>
        <authorList>
            <person name="Roach M.J."/>
            <person name="Johnson D.L."/>
            <person name="Bohlmann J."/>
            <person name="van Vuuren H.J."/>
            <person name="Jones S.J."/>
            <person name="Pretorius I.S."/>
            <person name="Schmidt S.A."/>
            <person name="Borneman A.R."/>
        </authorList>
    </citation>
    <scope>NUCLEOTIDE SEQUENCE [LARGE SCALE GENOMIC DNA]</scope>
    <source>
        <strain evidence="11">cv. Chardonnay</strain>
        <tissue evidence="10">Leaf</tissue>
    </source>
</reference>